<dbReference type="AlphaFoldDB" id="A0A922IKF5"/>
<evidence type="ECO:0000313" key="2">
    <source>
        <dbReference type="EMBL" id="KAH9581116.1"/>
    </source>
</evidence>
<organism evidence="2 3">
    <name type="scientific">Schistosoma haematobium</name>
    <name type="common">Blood fluke</name>
    <dbReference type="NCBI Taxonomy" id="6185"/>
    <lineage>
        <taxon>Eukaryota</taxon>
        <taxon>Metazoa</taxon>
        <taxon>Spiralia</taxon>
        <taxon>Lophotrochozoa</taxon>
        <taxon>Platyhelminthes</taxon>
        <taxon>Trematoda</taxon>
        <taxon>Digenea</taxon>
        <taxon>Strigeidida</taxon>
        <taxon>Schistosomatoidea</taxon>
        <taxon>Schistosomatidae</taxon>
        <taxon>Schistosoma</taxon>
    </lineage>
</organism>
<gene>
    <name evidence="2" type="ORF">MS3_00008350</name>
</gene>
<protein>
    <submittedName>
        <fullName evidence="2">Uncharacterized protein</fullName>
    </submittedName>
</protein>
<reference evidence="2" key="3">
    <citation type="submission" date="2021-06" db="EMBL/GenBank/DDBJ databases">
        <title>Chromosome-level genome assembly for S. haematobium.</title>
        <authorList>
            <person name="Stroehlein A.J."/>
        </authorList>
    </citation>
    <scope>NUCLEOTIDE SEQUENCE</scope>
</reference>
<reference evidence="2" key="1">
    <citation type="journal article" date="2012" name="Nat. Genet.">
        <title>Whole-genome sequence of Schistosoma haematobium.</title>
        <authorList>
            <person name="Young N.D."/>
            <person name="Jex A.R."/>
            <person name="Li B."/>
            <person name="Liu S."/>
            <person name="Yang L."/>
            <person name="Xiong Z."/>
            <person name="Li Y."/>
            <person name="Cantacessi C."/>
            <person name="Hall R.S."/>
            <person name="Xu X."/>
            <person name="Chen F."/>
            <person name="Wu X."/>
            <person name="Zerlotini A."/>
            <person name="Oliveira G."/>
            <person name="Hofmann A."/>
            <person name="Zhang G."/>
            <person name="Fang X."/>
            <person name="Kang Y."/>
            <person name="Campbell B.E."/>
            <person name="Loukas A."/>
            <person name="Ranganathan S."/>
            <person name="Rollinson D."/>
            <person name="Rinaldi G."/>
            <person name="Brindley P.J."/>
            <person name="Yang H."/>
            <person name="Wang J."/>
            <person name="Wang J."/>
            <person name="Gasser R.B."/>
        </authorList>
    </citation>
    <scope>NUCLEOTIDE SEQUENCE</scope>
</reference>
<dbReference type="InterPro" id="IPR027397">
    <property type="entry name" value="Catenin-bd_sf"/>
</dbReference>
<dbReference type="GeneID" id="24592638"/>
<dbReference type="EMBL" id="AMPZ03000006">
    <property type="protein sequence ID" value="KAH9581116.1"/>
    <property type="molecule type" value="Genomic_DNA"/>
</dbReference>
<proteinExistence type="predicted"/>
<dbReference type="Gene3D" id="4.10.900.10">
    <property type="entry name" value="TCF3-CBD (Catenin binding domain)"/>
    <property type="match status" value="1"/>
</dbReference>
<comment type="caution">
    <text evidence="2">The sequence shown here is derived from an EMBL/GenBank/DDBJ whole genome shotgun (WGS) entry which is preliminary data.</text>
</comment>
<dbReference type="Proteomes" id="UP000471633">
    <property type="component" value="Unassembled WGS sequence"/>
</dbReference>
<evidence type="ECO:0000256" key="1">
    <source>
        <dbReference type="SAM" id="MobiDB-lite"/>
    </source>
</evidence>
<feature type="region of interest" description="Disordered" evidence="1">
    <location>
        <begin position="1"/>
        <end position="34"/>
    </location>
</feature>
<keyword evidence="3" id="KW-1185">Reference proteome</keyword>
<reference evidence="2" key="2">
    <citation type="journal article" date="2019" name="Gigascience">
        <title>High-quality Schistosoma haematobium genome achieved by single-molecule and long-range sequencing.</title>
        <authorList>
            <person name="Stroehlein A.J."/>
            <person name="Korhonen P.K."/>
            <person name="Chong T.M."/>
            <person name="Lim Y.L."/>
            <person name="Chan K.G."/>
            <person name="Webster B."/>
            <person name="Rollinson D."/>
            <person name="Brindley P.J."/>
            <person name="Gasser R.B."/>
            <person name="Young N.D."/>
        </authorList>
    </citation>
    <scope>NUCLEOTIDE SEQUENCE</scope>
</reference>
<feature type="compositionally biased region" description="Polar residues" evidence="1">
    <location>
        <begin position="1"/>
        <end position="10"/>
    </location>
</feature>
<name>A0A922IKF5_SCHHA</name>
<reference evidence="2" key="4">
    <citation type="journal article" date="2022" name="PLoS Pathog.">
        <title>Chromosome-level genome of Schistosoma haematobium underpins genome-wide explorations of molecular variation.</title>
        <authorList>
            <person name="Stroehlein A.J."/>
            <person name="Korhonen P.K."/>
            <person name="Lee V.V."/>
            <person name="Ralph S.A."/>
            <person name="Mentink-Kane M."/>
            <person name="You H."/>
            <person name="McManus D.P."/>
            <person name="Tchuente L.T."/>
            <person name="Stothard J.R."/>
            <person name="Kaur P."/>
            <person name="Dudchenko O."/>
            <person name="Aiden E.L."/>
            <person name="Yang B."/>
            <person name="Yang H."/>
            <person name="Emery A.M."/>
            <person name="Webster B.L."/>
            <person name="Brindley P.J."/>
            <person name="Rollinson D."/>
            <person name="Chang B.C.H."/>
            <person name="Gasser R.B."/>
            <person name="Young N.D."/>
        </authorList>
    </citation>
    <scope>NUCLEOTIDE SEQUENCE</scope>
</reference>
<sequence>MLSSTASDNLACTDEVKVYEDEGEEEEQQKSSENLTEDKVRLVIESETQIPKIFDLFGKNGGASSLFKMPFPTDPRLASYFLPGYPAAIAAAMAAVNAASYSLSSSPCLTTCSSSSLPSMTKPTSSIWNMTPAAVVAAAAAAGTASSFWSTGCSGGGGSSSASSGYASSEGSGGSNGTNGSNWLHHSAISPGSSSSIGGSGGSGGGSCGSGFSFLQYPYSRQHNLFNQKHYLRTSNDDDLISCIRRESPCFDRSVYFSNNNINNNNTNFSYAENHPIDYNLSGQISRFSNLYNDPVKNSASLFFSWFCVVGVFFVSGEGERFLTVYK</sequence>
<dbReference type="CTD" id="24592638"/>
<accession>A0A922IKF5</accession>
<dbReference type="RefSeq" id="XP_051065304.1">
    <property type="nucleotide sequence ID" value="XM_051216713.1"/>
</dbReference>
<feature type="region of interest" description="Disordered" evidence="1">
    <location>
        <begin position="164"/>
        <end position="185"/>
    </location>
</feature>
<evidence type="ECO:0000313" key="3">
    <source>
        <dbReference type="Proteomes" id="UP000471633"/>
    </source>
</evidence>